<comment type="subcellular location">
    <subcellularLocation>
        <location evidence="1">Nucleus</location>
    </subcellularLocation>
</comment>
<organism evidence="6 7">
    <name type="scientific">Paraglomus occultum</name>
    <dbReference type="NCBI Taxonomy" id="144539"/>
    <lineage>
        <taxon>Eukaryota</taxon>
        <taxon>Fungi</taxon>
        <taxon>Fungi incertae sedis</taxon>
        <taxon>Mucoromycota</taxon>
        <taxon>Glomeromycotina</taxon>
        <taxon>Glomeromycetes</taxon>
        <taxon>Paraglomerales</taxon>
        <taxon>Paraglomeraceae</taxon>
        <taxon>Paraglomus</taxon>
    </lineage>
</organism>
<dbReference type="EMBL" id="CAJVPJ010000210">
    <property type="protein sequence ID" value="CAG8495991.1"/>
    <property type="molecule type" value="Genomic_DNA"/>
</dbReference>
<dbReference type="OrthoDB" id="18190at2759"/>
<keyword evidence="2" id="KW-0539">Nucleus</keyword>
<dbReference type="InterPro" id="IPR056235">
    <property type="entry name" value="INTS4_8HBD"/>
</dbReference>
<dbReference type="PANTHER" id="PTHR20938">
    <property type="entry name" value="INTEGRATOR COMPLEX SUBUNIT 4"/>
    <property type="match status" value="1"/>
</dbReference>
<evidence type="ECO:0000256" key="1">
    <source>
        <dbReference type="ARBA" id="ARBA00004123"/>
    </source>
</evidence>
<evidence type="ECO:0000259" key="5">
    <source>
        <dbReference type="Pfam" id="PF25458"/>
    </source>
</evidence>
<feature type="domain" description="INTS4 8 helical bundle" evidence="4">
    <location>
        <begin position="608"/>
        <end position="762"/>
    </location>
</feature>
<evidence type="ECO:0000259" key="4">
    <source>
        <dbReference type="Pfam" id="PF24493"/>
    </source>
</evidence>
<evidence type="ECO:0000313" key="6">
    <source>
        <dbReference type="EMBL" id="CAG8495991.1"/>
    </source>
</evidence>
<evidence type="ECO:0000259" key="3">
    <source>
        <dbReference type="Pfam" id="PF12717"/>
    </source>
</evidence>
<name>A0A9N9EY30_9GLOM</name>
<dbReference type="InterPro" id="IPR032682">
    <property type="entry name" value="Cnd1_C"/>
</dbReference>
<dbReference type="Pfam" id="PF24493">
    <property type="entry name" value="INTS4_8HBD"/>
    <property type="match status" value="1"/>
</dbReference>
<dbReference type="GO" id="GO:0016180">
    <property type="term" value="P:snRNA processing"/>
    <property type="evidence" value="ECO:0007669"/>
    <property type="project" value="TreeGrafter"/>
</dbReference>
<dbReference type="Pfam" id="PF12717">
    <property type="entry name" value="Cnd1"/>
    <property type="match status" value="1"/>
</dbReference>
<feature type="domain" description="Integrator complex subunit 4/Protein SIEL C-terminal Ig-like" evidence="5">
    <location>
        <begin position="794"/>
        <end position="930"/>
    </location>
</feature>
<keyword evidence="7" id="KW-1185">Reference proteome</keyword>
<proteinExistence type="predicted"/>
<dbReference type="GO" id="GO:0032039">
    <property type="term" value="C:integrator complex"/>
    <property type="evidence" value="ECO:0007669"/>
    <property type="project" value="TreeGrafter"/>
</dbReference>
<gene>
    <name evidence="6" type="ORF">POCULU_LOCUS2323</name>
</gene>
<dbReference type="InterPro" id="IPR057412">
    <property type="entry name" value="INTS4_C"/>
</dbReference>
<dbReference type="InterPro" id="IPR011989">
    <property type="entry name" value="ARM-like"/>
</dbReference>
<dbReference type="SUPFAM" id="SSF48371">
    <property type="entry name" value="ARM repeat"/>
    <property type="match status" value="1"/>
</dbReference>
<dbReference type="Gene3D" id="1.25.10.10">
    <property type="entry name" value="Leucine-rich Repeat Variant"/>
    <property type="match status" value="2"/>
</dbReference>
<evidence type="ECO:0000256" key="2">
    <source>
        <dbReference type="ARBA" id="ARBA00023242"/>
    </source>
</evidence>
<comment type="caution">
    <text evidence="6">The sequence shown here is derived from an EMBL/GenBank/DDBJ whole genome shotgun (WGS) entry which is preliminary data.</text>
</comment>
<feature type="domain" description="Condensin complex subunit 1 C-terminal" evidence="3">
    <location>
        <begin position="384"/>
        <end position="490"/>
    </location>
</feature>
<dbReference type="InterPro" id="IPR016024">
    <property type="entry name" value="ARM-type_fold"/>
</dbReference>
<dbReference type="Proteomes" id="UP000789572">
    <property type="component" value="Unassembled WGS sequence"/>
</dbReference>
<dbReference type="PANTHER" id="PTHR20938:SF0">
    <property type="entry name" value="INTEGRATOR COMPLEX SUBUNIT 4"/>
    <property type="match status" value="1"/>
</dbReference>
<dbReference type="AlphaFoldDB" id="A0A9N9EY30"/>
<evidence type="ECO:0000313" key="7">
    <source>
        <dbReference type="Proteomes" id="UP000789572"/>
    </source>
</evidence>
<accession>A0A9N9EY30</accession>
<sequence>MDEIHLTPMDTSTDSPSLDSMKADYDELHSINLQTRIHALRRINRLIMFRDDESRTGLLHALSSRLLVEEDKDAKALIVMALEKLAHLPSFDGSKILQILMNQTETDSTKLKCQIYDCIFRILKIKHFNTYNSPDFARLLQALSKLVIKELSDSHYRIRSICIQLLTSLPSLISRTKSIHEQSGQKIPYYPSEQEIQTIIRNYGTDVDPRVRRTALKSLLRLHQRGCKLELSLYDLCKESLKDDYEEVRIEALNLIWVLSSLYPNSTVKPFLDNSLDKSVRLVDDAFIRICDIISDVSVNVRSKASTLLGSYRQAEGSILLQTFSKEKMTNFGRQKGRYMDDVKTVKIIPTPEGDFDVQDEFRLLDSGACGAFVHGLEDEYQDVRYATIDSICELCMHNSTFAEKAVDFLVDMFHDEIDSVRLNAINSLRKISTNAEIIFNREQLTIALSVLDDADPTVRESTHGLLRTVRLAEQDMVMKLIEIMKNNVTRYPEDQLSIYQCFRDFGAKHNDFIEYLVPVFFTLEQGFKPVEKHVDDPKHIGHVIMTFNAAHSNSKILEIIPDYLWRHYTYLRDKFPSCFFEIQMPSNLSKPKKQKGVDFHEDGQNVQKFMEEILTTISNLESLFKGDLDTAKRNARVCLRDLKYIAHVAPLLSGKAEFAIMYLECVKIIIEIKQNYLQPNFIVVASNLAGQLLALSYVMENTFLGLPGQARRFFVTARLLANLVWIVGSLRQINKEFGGEDSNLNQLGDFQSRLQRAHDHTTVTTITPLFDYIESFVPPTVDFRNLLKRSDAVIIEPAYQSTTEQVFNSEFPLRIRIIADVFNVADTGRIGVQVTFPDQKVRQFWPPSSQFVLIKPFYYRLKTSIEISQSSWTAKCSIEIKIIRSFETDIPDLDECILRQTATRDVVSTTSCGTIALSKVPLNYKIWPTHPIRPDR</sequence>
<protein>
    <submittedName>
        <fullName evidence="6">3229_t:CDS:1</fullName>
    </submittedName>
</protein>
<reference evidence="6" key="1">
    <citation type="submission" date="2021-06" db="EMBL/GenBank/DDBJ databases">
        <authorList>
            <person name="Kallberg Y."/>
            <person name="Tangrot J."/>
            <person name="Rosling A."/>
        </authorList>
    </citation>
    <scope>NUCLEOTIDE SEQUENCE</scope>
    <source>
        <strain evidence="6">IA702</strain>
    </source>
</reference>
<dbReference type="Pfam" id="PF25458">
    <property type="entry name" value="INTS4_C"/>
    <property type="match status" value="1"/>
</dbReference>